<feature type="domain" description="XPG-I" evidence="4">
    <location>
        <begin position="152"/>
        <end position="249"/>
    </location>
</feature>
<comment type="similarity">
    <text evidence="1">Belongs to the asteroid family.</text>
</comment>
<dbReference type="EMBL" id="GEDC01008300">
    <property type="protein sequence ID" value="JAS28998.1"/>
    <property type="molecule type" value="Transcribed_RNA"/>
</dbReference>
<feature type="domain" description="XPG N-terminal" evidence="3">
    <location>
        <begin position="1"/>
        <end position="98"/>
    </location>
</feature>
<protein>
    <recommendedName>
        <fullName evidence="6">Asteroid domain-containing protein</fullName>
    </recommendedName>
</protein>
<dbReference type="AlphaFoldDB" id="A0A1B6DTK4"/>
<evidence type="ECO:0000313" key="5">
    <source>
        <dbReference type="EMBL" id="JAS28998.1"/>
    </source>
</evidence>
<name>A0A1B6DTK4_9HEMI</name>
<dbReference type="InterPro" id="IPR006085">
    <property type="entry name" value="XPG_DNA_repair_N"/>
</dbReference>
<evidence type="ECO:0008006" key="6">
    <source>
        <dbReference type="Google" id="ProtNLM"/>
    </source>
</evidence>
<dbReference type="InterPro" id="IPR029060">
    <property type="entry name" value="PIN-like_dom_sf"/>
</dbReference>
<dbReference type="PANTHER" id="PTHR15665:SF1">
    <property type="entry name" value="PROTEIN ASTEROID HOMOLOG 1"/>
    <property type="match status" value="1"/>
</dbReference>
<dbReference type="InterPro" id="IPR006084">
    <property type="entry name" value="XPG/Rad2"/>
</dbReference>
<dbReference type="SUPFAM" id="SSF88723">
    <property type="entry name" value="PIN domain-like"/>
    <property type="match status" value="1"/>
</dbReference>
<evidence type="ECO:0000259" key="3">
    <source>
        <dbReference type="Pfam" id="PF00752"/>
    </source>
</evidence>
<dbReference type="InterPro" id="IPR026832">
    <property type="entry name" value="Asteroid"/>
</dbReference>
<dbReference type="PRINTS" id="PR00853">
    <property type="entry name" value="XPGRADSUPER"/>
</dbReference>
<dbReference type="Pfam" id="PF00867">
    <property type="entry name" value="XPG_I"/>
    <property type="match status" value="1"/>
</dbReference>
<evidence type="ECO:0000256" key="2">
    <source>
        <dbReference type="ARBA" id="ARBA00023242"/>
    </source>
</evidence>
<dbReference type="Gene3D" id="3.40.50.1010">
    <property type="entry name" value="5'-nuclease"/>
    <property type="match status" value="1"/>
</dbReference>
<keyword evidence="2" id="KW-0539">Nucleus</keyword>
<accession>A0A1B6DTK4</accession>
<dbReference type="Pfam" id="PF00752">
    <property type="entry name" value="XPG_N"/>
    <property type="match status" value="1"/>
</dbReference>
<evidence type="ECO:0000259" key="4">
    <source>
        <dbReference type="Pfam" id="PF00867"/>
    </source>
</evidence>
<gene>
    <name evidence="5" type="ORF">g.34911</name>
</gene>
<evidence type="ECO:0000256" key="1">
    <source>
        <dbReference type="ARBA" id="ARBA00007398"/>
    </source>
</evidence>
<sequence length="686" mass="80454">MGVRGLKTFIDSNQEKFLQDYKLHNCYIVIDGDNIAVKILFSENHDSENFGGSYYEYAKNIRKFFETLRKCNVNPIIVFDGGYESKKLQTICNRKDSRILSSNIKDIVRKSYDGNLFPTYSSSSANLKINYNSENYPFFTKQIFREIIEELKIPFVQSDFEADSETAAIAKKYNCAVLSDDSDFYIFDIPFIPYQHLSMVPVTINKTNRDEQDKYYLKCKIYKIDHILQNYCGLNRSMLPLLAIVLGNDYIDSAVFRPLFFKLAQLYSLSRSEKLYNINNLLKWLSRKKTSQEALNEIFSICCDRSQITQMMPKANWVIEGYNIKDDSILENYLNIRNKNEVKYQAALLHPISNCNFDLMRNHNLVGNASKLYMDIIGHLRGRQILKVPDWLLQSSRRGEIDSSIFDLFTFGIYFFPIQSENYQKRPSFVLSLPIWEVVIDYLLGTQQSVLYFGRNNEQLVSFRYVSKEMKFKTLSKVEIILKVLGLSIDFKLFPINWQIPILSIIYWLKKMCNPNSNHLHTIVMCIVTLQAISSDQNIKYFNLNEKDRKVMDKRFLEIENEKQNKNGNFCDTVHSFAEFQNCLHHIMLLNSVLEFPLNQCCVSKFYSEKFVYNVFSMLDEKNLNIHVNLFKDYPSLVTIYKDTVQKCISMLPDIFSEKPQRRANSMNMTPENLLSRLSLRNEFNY</sequence>
<organism evidence="5">
    <name type="scientific">Clastoptera arizonana</name>
    <name type="common">Arizona spittle bug</name>
    <dbReference type="NCBI Taxonomy" id="38151"/>
    <lineage>
        <taxon>Eukaryota</taxon>
        <taxon>Metazoa</taxon>
        <taxon>Ecdysozoa</taxon>
        <taxon>Arthropoda</taxon>
        <taxon>Hexapoda</taxon>
        <taxon>Insecta</taxon>
        <taxon>Pterygota</taxon>
        <taxon>Neoptera</taxon>
        <taxon>Paraneoptera</taxon>
        <taxon>Hemiptera</taxon>
        <taxon>Auchenorrhyncha</taxon>
        <taxon>Cercopoidea</taxon>
        <taxon>Clastopteridae</taxon>
        <taxon>Clastoptera</taxon>
    </lineage>
</organism>
<dbReference type="PANTHER" id="PTHR15665">
    <property type="entry name" value="ASTEROID PROTEIN"/>
    <property type="match status" value="1"/>
</dbReference>
<dbReference type="InterPro" id="IPR006086">
    <property type="entry name" value="XPG-I_dom"/>
</dbReference>
<proteinExistence type="inferred from homology"/>
<reference evidence="5" key="1">
    <citation type="submission" date="2015-12" db="EMBL/GenBank/DDBJ databases">
        <title>De novo transcriptome assembly of four potential Pierce s Disease insect vectors from Arizona vineyards.</title>
        <authorList>
            <person name="Tassone E.E."/>
        </authorList>
    </citation>
    <scope>NUCLEOTIDE SEQUENCE</scope>
</reference>
<dbReference type="GO" id="GO:0004518">
    <property type="term" value="F:nuclease activity"/>
    <property type="evidence" value="ECO:0007669"/>
    <property type="project" value="InterPro"/>
</dbReference>